<evidence type="ECO:0000256" key="8">
    <source>
        <dbReference type="PIRSR" id="PIRSR006809-2"/>
    </source>
</evidence>
<dbReference type="Gene3D" id="3.40.50.11060">
    <property type="entry name" value="GTPase HflX, N-terminal domain"/>
    <property type="match status" value="1"/>
</dbReference>
<dbReference type="Pfam" id="PF16360">
    <property type="entry name" value="GTP-bdg_M"/>
    <property type="match status" value="1"/>
</dbReference>
<keyword evidence="3 6" id="KW-0547">Nucleotide-binding</keyword>
<dbReference type="AlphaFoldDB" id="A0A926XWM0"/>
<dbReference type="Proteomes" id="UP000598820">
    <property type="component" value="Unassembled WGS sequence"/>
</dbReference>
<keyword evidence="1 6" id="KW-0963">Cytoplasm</keyword>
<protein>
    <recommendedName>
        <fullName evidence="6">GTPase HflX</fullName>
    </recommendedName>
    <alternativeName>
        <fullName evidence="6">GTP-binding protein HflX</fullName>
    </alternativeName>
</protein>
<comment type="similarity">
    <text evidence="6">Belongs to the TRAFAC class OBG-HflX-like GTPase superfamily. HflX GTPase family.</text>
</comment>
<evidence type="ECO:0000259" key="10">
    <source>
        <dbReference type="PROSITE" id="PS51705"/>
    </source>
</evidence>
<evidence type="ECO:0000256" key="5">
    <source>
        <dbReference type="ARBA" id="ARBA00023134"/>
    </source>
</evidence>
<evidence type="ECO:0000256" key="2">
    <source>
        <dbReference type="ARBA" id="ARBA00022723"/>
    </source>
</evidence>
<keyword evidence="4 8" id="KW-0460">Magnesium</keyword>
<name>A0A926XWM0_9BACT</name>
<evidence type="ECO:0000256" key="9">
    <source>
        <dbReference type="SAM" id="MobiDB-lite"/>
    </source>
</evidence>
<dbReference type="FunFam" id="3.40.50.11060:FF:000001">
    <property type="entry name" value="GTPase HflX"/>
    <property type="match status" value="1"/>
</dbReference>
<dbReference type="Pfam" id="PF01926">
    <property type="entry name" value="MMR_HSR1"/>
    <property type="match status" value="1"/>
</dbReference>
<keyword evidence="5 6" id="KW-0342">GTP-binding</keyword>
<evidence type="ECO:0000313" key="11">
    <source>
        <dbReference type="EMBL" id="MBD2699152.1"/>
    </source>
</evidence>
<dbReference type="EMBL" id="JACWZY010000001">
    <property type="protein sequence ID" value="MBD2699152.1"/>
    <property type="molecule type" value="Genomic_DNA"/>
</dbReference>
<dbReference type="InterPro" id="IPR016496">
    <property type="entry name" value="GTPase_HflX"/>
</dbReference>
<dbReference type="PRINTS" id="PR00326">
    <property type="entry name" value="GTP1OBG"/>
</dbReference>
<dbReference type="GO" id="GO:0003924">
    <property type="term" value="F:GTPase activity"/>
    <property type="evidence" value="ECO:0007669"/>
    <property type="project" value="UniProtKB-UniRule"/>
</dbReference>
<feature type="binding site" evidence="7">
    <location>
        <begin position="206"/>
        <end position="213"/>
    </location>
    <ligand>
        <name>GTP</name>
        <dbReference type="ChEBI" id="CHEBI:37565"/>
    </ligand>
</feature>
<accession>A0A926XWM0</accession>
<comment type="subcellular location">
    <subcellularLocation>
        <location evidence="6">Cytoplasm</location>
    </subcellularLocation>
    <text evidence="6">May associate with membranes.</text>
</comment>
<comment type="caution">
    <text evidence="11">The sequence shown here is derived from an EMBL/GenBank/DDBJ whole genome shotgun (WGS) entry which is preliminary data.</text>
</comment>
<comment type="subunit">
    <text evidence="6">Monomer. Associates with the 50S ribosomal subunit.</text>
</comment>
<feature type="binding site" evidence="7">
    <location>
        <begin position="387"/>
        <end position="389"/>
    </location>
    <ligand>
        <name>GTP</name>
        <dbReference type="ChEBI" id="CHEBI:37565"/>
    </ligand>
</feature>
<evidence type="ECO:0000256" key="3">
    <source>
        <dbReference type="ARBA" id="ARBA00022741"/>
    </source>
</evidence>
<dbReference type="CDD" id="cd01878">
    <property type="entry name" value="HflX"/>
    <property type="match status" value="1"/>
</dbReference>
<feature type="domain" description="Hflx-type G" evidence="10">
    <location>
        <begin position="200"/>
        <end position="409"/>
    </location>
</feature>
<feature type="binding site" evidence="7">
    <location>
        <begin position="231"/>
        <end position="235"/>
    </location>
    <ligand>
        <name>GTP</name>
        <dbReference type="ChEBI" id="CHEBI:37565"/>
    </ligand>
</feature>
<feature type="binding site" evidence="8">
    <location>
        <position position="213"/>
    </location>
    <ligand>
        <name>Mg(2+)</name>
        <dbReference type="ChEBI" id="CHEBI:18420"/>
    </ligand>
</feature>
<feature type="binding site" evidence="7">
    <location>
        <begin position="252"/>
        <end position="255"/>
    </location>
    <ligand>
        <name>GTP</name>
        <dbReference type="ChEBI" id="CHEBI:37565"/>
    </ligand>
</feature>
<dbReference type="PANTHER" id="PTHR10229:SF0">
    <property type="entry name" value="GTP-BINDING PROTEIN 6-RELATED"/>
    <property type="match status" value="1"/>
</dbReference>
<gene>
    <name evidence="6 11" type="primary">hflX</name>
    <name evidence="11" type="ORF">IC229_00785</name>
</gene>
<feature type="binding site" evidence="7">
    <location>
        <begin position="323"/>
        <end position="326"/>
    </location>
    <ligand>
        <name>GTP</name>
        <dbReference type="ChEBI" id="CHEBI:37565"/>
    </ligand>
</feature>
<dbReference type="HAMAP" id="MF_00900">
    <property type="entry name" value="GTPase_HflX"/>
    <property type="match status" value="1"/>
</dbReference>
<dbReference type="NCBIfam" id="TIGR03156">
    <property type="entry name" value="GTP_HflX"/>
    <property type="match status" value="1"/>
</dbReference>
<dbReference type="Gene3D" id="6.10.250.2860">
    <property type="match status" value="1"/>
</dbReference>
<dbReference type="InterPro" id="IPR006073">
    <property type="entry name" value="GTP-bd"/>
</dbReference>
<dbReference type="GO" id="GO:0046872">
    <property type="term" value="F:metal ion binding"/>
    <property type="evidence" value="ECO:0007669"/>
    <property type="project" value="UniProtKB-KW"/>
</dbReference>
<dbReference type="PROSITE" id="PS51705">
    <property type="entry name" value="G_HFLX"/>
    <property type="match status" value="1"/>
</dbReference>
<organism evidence="11 12">
    <name type="scientific">Spirosoma profusum</name>
    <dbReference type="NCBI Taxonomy" id="2771354"/>
    <lineage>
        <taxon>Bacteria</taxon>
        <taxon>Pseudomonadati</taxon>
        <taxon>Bacteroidota</taxon>
        <taxon>Cytophagia</taxon>
        <taxon>Cytophagales</taxon>
        <taxon>Cytophagaceae</taxon>
        <taxon>Spirosoma</taxon>
    </lineage>
</organism>
<keyword evidence="2 8" id="KW-0479">Metal-binding</keyword>
<feature type="binding site" evidence="8">
    <location>
        <position position="233"/>
    </location>
    <ligand>
        <name>Mg(2+)</name>
        <dbReference type="ChEBI" id="CHEBI:18420"/>
    </ligand>
</feature>
<dbReference type="InterPro" id="IPR032305">
    <property type="entry name" value="GTP-bd_M"/>
</dbReference>
<dbReference type="InterPro" id="IPR030394">
    <property type="entry name" value="G_HFLX_dom"/>
</dbReference>
<feature type="region of interest" description="Disordered" evidence="9">
    <location>
        <begin position="332"/>
        <end position="353"/>
    </location>
</feature>
<evidence type="ECO:0000256" key="6">
    <source>
        <dbReference type="HAMAP-Rule" id="MF_00900"/>
    </source>
</evidence>
<evidence type="ECO:0000256" key="1">
    <source>
        <dbReference type="ARBA" id="ARBA00022490"/>
    </source>
</evidence>
<comment type="cofactor">
    <cofactor evidence="8">
        <name>Mg(2+)</name>
        <dbReference type="ChEBI" id="CHEBI:18420"/>
    </cofactor>
</comment>
<proteinExistence type="inferred from homology"/>
<dbReference type="GO" id="GO:0043022">
    <property type="term" value="F:ribosome binding"/>
    <property type="evidence" value="ECO:0007669"/>
    <property type="project" value="TreeGrafter"/>
</dbReference>
<evidence type="ECO:0000256" key="7">
    <source>
        <dbReference type="PIRSR" id="PIRSR006809-1"/>
    </source>
</evidence>
<evidence type="ECO:0000256" key="4">
    <source>
        <dbReference type="ARBA" id="ARBA00022842"/>
    </source>
</evidence>
<dbReference type="GO" id="GO:0005737">
    <property type="term" value="C:cytoplasm"/>
    <property type="evidence" value="ECO:0007669"/>
    <property type="project" value="UniProtKB-SubCell"/>
</dbReference>
<comment type="function">
    <text evidence="6">GTPase that associates with the 50S ribosomal subunit and may have a role during protein synthesis or ribosome biogenesis.</text>
</comment>
<dbReference type="GO" id="GO:0005525">
    <property type="term" value="F:GTP binding"/>
    <property type="evidence" value="ECO:0007669"/>
    <property type="project" value="UniProtKB-UniRule"/>
</dbReference>
<sequence length="433" mass="49208">MIDTHKQPETAVLVALITQKQSADQTKEYLDELAFLAETSGVKTVKSFTQKLDRPDTRTFVGKGKLEEIQTFILDNPVDSIIFDDDLTPAQVRNLEAEFKEIKVLDRSLLILNIFSMRAQTAQARVQVELAQYQYLYPRLTRMWTHLSRQKGGTGMRGPGEKELETDRRIVKDRIAFLKDKLAKIDKQSVTRRKERDRLVRVALVGYTNVGKSTLMRTMAKADVFAENKLFATVDSTVRKVTLGNIPFLLTDTVGFIRKLPTTLIESFKSTLDEVREADILVHVVDVSHPNFEEQVDVVNATLADIKAIGTPTQTKPMVLVFNKMDQFSPKKEWAEKPSSSSEDDTYPENDTSEEVMIPVAVRRRTALDYLRKTYLSAKADYVTFISAQTGENVGELRELLYQLVKEKHYQIYPNWVNVPLSESAEYGDGLVS</sequence>
<dbReference type="Gene3D" id="3.40.50.300">
    <property type="entry name" value="P-loop containing nucleotide triphosphate hydrolases"/>
    <property type="match status" value="1"/>
</dbReference>
<dbReference type="RefSeq" id="WP_190885014.1">
    <property type="nucleotide sequence ID" value="NZ_JACWZY010000001.1"/>
</dbReference>
<keyword evidence="12" id="KW-1185">Reference proteome</keyword>
<dbReference type="InterPro" id="IPR025121">
    <property type="entry name" value="GTPase_HflX_N"/>
</dbReference>
<feature type="compositionally biased region" description="Acidic residues" evidence="9">
    <location>
        <begin position="342"/>
        <end position="353"/>
    </location>
</feature>
<evidence type="ECO:0000313" key="12">
    <source>
        <dbReference type="Proteomes" id="UP000598820"/>
    </source>
</evidence>
<dbReference type="InterPro" id="IPR042108">
    <property type="entry name" value="GTPase_HflX_N_sf"/>
</dbReference>
<dbReference type="Pfam" id="PF13167">
    <property type="entry name" value="GTP-bdg_N"/>
    <property type="match status" value="1"/>
</dbReference>
<dbReference type="SUPFAM" id="SSF52540">
    <property type="entry name" value="P-loop containing nucleoside triphosphate hydrolases"/>
    <property type="match status" value="1"/>
</dbReference>
<dbReference type="PANTHER" id="PTHR10229">
    <property type="entry name" value="GTP-BINDING PROTEIN HFLX"/>
    <property type="match status" value="1"/>
</dbReference>
<dbReference type="InterPro" id="IPR027417">
    <property type="entry name" value="P-loop_NTPase"/>
</dbReference>
<reference evidence="11" key="1">
    <citation type="submission" date="2020-09" db="EMBL/GenBank/DDBJ databases">
        <authorList>
            <person name="Kim M.K."/>
        </authorList>
    </citation>
    <scope>NUCLEOTIDE SEQUENCE</scope>
    <source>
        <strain evidence="11">BT702</strain>
    </source>
</reference>